<reference evidence="3" key="1">
    <citation type="journal article" date="2019" name="Int. J. Syst. Evol. Microbiol.">
        <title>The Global Catalogue of Microorganisms (GCM) 10K type strain sequencing project: providing services to taxonomists for standard genome sequencing and annotation.</title>
        <authorList>
            <consortium name="The Broad Institute Genomics Platform"/>
            <consortium name="The Broad Institute Genome Sequencing Center for Infectious Disease"/>
            <person name="Wu L."/>
            <person name="Ma J."/>
        </authorList>
    </citation>
    <scope>NUCLEOTIDE SEQUENCE [LARGE SCALE GENOMIC DNA]</scope>
    <source>
        <strain evidence="3">JCM 17217</strain>
    </source>
</reference>
<evidence type="ECO:0000259" key="1">
    <source>
        <dbReference type="Pfam" id="PF14344"/>
    </source>
</evidence>
<evidence type="ECO:0000313" key="2">
    <source>
        <dbReference type="EMBL" id="GAA3991564.1"/>
    </source>
</evidence>
<comment type="caution">
    <text evidence="2">The sequence shown here is derived from an EMBL/GenBank/DDBJ whole genome shotgun (WGS) entry which is preliminary data.</text>
</comment>
<evidence type="ECO:0000313" key="3">
    <source>
        <dbReference type="Proteomes" id="UP001501556"/>
    </source>
</evidence>
<protein>
    <recommendedName>
        <fullName evidence="1">DUF4397 domain-containing protein</fullName>
    </recommendedName>
</protein>
<name>A0ABP7R2Y3_9BACT</name>
<gene>
    <name evidence="2" type="ORF">GCM10022407_39980</name>
</gene>
<dbReference type="Pfam" id="PF14344">
    <property type="entry name" value="DUF4397"/>
    <property type="match status" value="1"/>
</dbReference>
<feature type="domain" description="DUF4397" evidence="1">
    <location>
        <begin position="46"/>
        <end position="149"/>
    </location>
</feature>
<dbReference type="InterPro" id="IPR025510">
    <property type="entry name" value="DUF4397"/>
</dbReference>
<keyword evidence="3" id="KW-1185">Reference proteome</keyword>
<organism evidence="2 3">
    <name type="scientific">Hymenobacter antarcticus</name>
    <dbReference type="NCBI Taxonomy" id="486270"/>
    <lineage>
        <taxon>Bacteria</taxon>
        <taxon>Pseudomonadati</taxon>
        <taxon>Bacteroidota</taxon>
        <taxon>Cytophagia</taxon>
        <taxon>Cytophagales</taxon>
        <taxon>Hymenobacteraceae</taxon>
        <taxon>Hymenobacter</taxon>
    </lineage>
</organism>
<proteinExistence type="predicted"/>
<dbReference type="RefSeq" id="WP_345127290.1">
    <property type="nucleotide sequence ID" value="NZ_BAABDI010000044.1"/>
</dbReference>
<dbReference type="EMBL" id="BAABDI010000044">
    <property type="protein sequence ID" value="GAA3991564.1"/>
    <property type="molecule type" value="Genomic_DNA"/>
</dbReference>
<accession>A0ABP7R2Y3</accession>
<sequence>METSFIFRRALQALLPATLLLASCGKDDAPAAPAPDRGKVLISHSAAAANTQITAFVTDQQVSQLNYGQTSSYLDVNAGTPTLRINNGSQIVASQAITVAKDQNYSVFVYSPSATIGSAALLSVPDDLTAPPAGQIKVRVVHLAVGAPSPVQLTVPNPVPGANGTDVSGDVAFGTASGFRNLTAGPISLTVTAAGATPVGLRTQVLAVGDGTGAGTGTKNYEAGKIYTIVVRGIAGSAVPAAQQPQAVIVQHN</sequence>
<dbReference type="Proteomes" id="UP001501556">
    <property type="component" value="Unassembled WGS sequence"/>
</dbReference>